<dbReference type="Ensembl" id="ENSACAT00000051922.1">
    <property type="protein sequence ID" value="ENSACAP00000025535.1"/>
    <property type="gene ID" value="ENSACAG00000037368.1"/>
</dbReference>
<dbReference type="PROSITE" id="PS51792">
    <property type="entry name" value="YIPPEE"/>
    <property type="match status" value="1"/>
</dbReference>
<reference evidence="2" key="3">
    <citation type="submission" date="2025-09" db="UniProtKB">
        <authorList>
            <consortium name="Ensembl"/>
        </authorList>
    </citation>
    <scope>IDENTIFICATION</scope>
</reference>
<sequence>IPDQSEEPEMVNMTKSEMFRAYLPNCHRIYSYIHCGVHLANHDELIFKSFQGSQGPAYLFTSVVNERCGPAEESYFDGLPYSSRYLL</sequence>
<reference evidence="2 3" key="1">
    <citation type="submission" date="2009-12" db="EMBL/GenBank/DDBJ databases">
        <title>The Genome Sequence of Anolis carolinensis (Green Anole Lizard).</title>
        <authorList>
            <consortium name="The Genome Sequencing Platform"/>
            <person name="Di Palma F."/>
            <person name="Alfoldi J."/>
            <person name="Heiman D."/>
            <person name="Young S."/>
            <person name="Grabherr M."/>
            <person name="Johnson J."/>
            <person name="Lander E.S."/>
            <person name="Lindblad-Toh K."/>
        </authorList>
    </citation>
    <scope>NUCLEOTIDE SEQUENCE [LARGE SCALE GENOMIC DNA]</scope>
    <source>
        <strain evidence="2 3">JBL SC #1</strain>
    </source>
</reference>
<proteinExistence type="predicted"/>
<dbReference type="InParanoid" id="A0A803SRE5"/>
<organism evidence="2 3">
    <name type="scientific">Anolis carolinensis</name>
    <name type="common">Green anole</name>
    <name type="synonym">American chameleon</name>
    <dbReference type="NCBI Taxonomy" id="28377"/>
    <lineage>
        <taxon>Eukaryota</taxon>
        <taxon>Metazoa</taxon>
        <taxon>Chordata</taxon>
        <taxon>Craniata</taxon>
        <taxon>Vertebrata</taxon>
        <taxon>Euteleostomi</taxon>
        <taxon>Lepidosauria</taxon>
        <taxon>Squamata</taxon>
        <taxon>Bifurcata</taxon>
        <taxon>Unidentata</taxon>
        <taxon>Episquamata</taxon>
        <taxon>Toxicofera</taxon>
        <taxon>Iguania</taxon>
        <taxon>Dactyloidae</taxon>
        <taxon>Anolis</taxon>
    </lineage>
</organism>
<evidence type="ECO:0000259" key="1">
    <source>
        <dbReference type="PROSITE" id="PS51792"/>
    </source>
</evidence>
<dbReference type="InterPro" id="IPR039058">
    <property type="entry name" value="Yippee_fam"/>
</dbReference>
<keyword evidence="3" id="KW-1185">Reference proteome</keyword>
<dbReference type="PANTHER" id="PTHR13848">
    <property type="entry name" value="PROTEIN YIPPEE-LIKE CG15309-RELATED"/>
    <property type="match status" value="1"/>
</dbReference>
<feature type="domain" description="Yippee" evidence="1">
    <location>
        <begin position="28"/>
        <end position="87"/>
    </location>
</feature>
<protein>
    <recommendedName>
        <fullName evidence="1">Yippee domain-containing protein</fullName>
    </recommendedName>
</protein>
<reference evidence="2" key="2">
    <citation type="submission" date="2025-08" db="UniProtKB">
        <authorList>
            <consortium name="Ensembl"/>
        </authorList>
    </citation>
    <scope>IDENTIFICATION</scope>
</reference>
<dbReference type="AlphaFoldDB" id="A0A803SRE5"/>
<accession>A0A803SRE5</accession>
<dbReference type="InterPro" id="IPR034751">
    <property type="entry name" value="Yippee"/>
</dbReference>
<evidence type="ECO:0000313" key="2">
    <source>
        <dbReference type="Ensembl" id="ENSACAP00000025535.1"/>
    </source>
</evidence>
<dbReference type="GeneTree" id="ENSGT00940000159010"/>
<dbReference type="Proteomes" id="UP000001646">
    <property type="component" value="Chromosome 2"/>
</dbReference>
<name>A0A803SRE5_ANOCA</name>
<evidence type="ECO:0000313" key="3">
    <source>
        <dbReference type="Proteomes" id="UP000001646"/>
    </source>
</evidence>